<dbReference type="InterPro" id="IPR011761">
    <property type="entry name" value="ATP-grasp"/>
</dbReference>
<dbReference type="FunFam" id="3.30.1490.20:FF:000003">
    <property type="entry name" value="acetyl-CoA carboxylase isoform X1"/>
    <property type="match status" value="1"/>
</dbReference>
<dbReference type="PROSITE" id="PS50979">
    <property type="entry name" value="BC"/>
    <property type="match status" value="1"/>
</dbReference>
<evidence type="ECO:0000256" key="7">
    <source>
        <dbReference type="PROSITE-ProRule" id="PRU00409"/>
    </source>
</evidence>
<keyword evidence="13" id="KW-1185">Reference proteome</keyword>
<evidence type="ECO:0000313" key="12">
    <source>
        <dbReference type="EMBL" id="EXJ87736.1"/>
    </source>
</evidence>
<dbReference type="Pfam" id="PF02626">
    <property type="entry name" value="CT_A_B"/>
    <property type="match status" value="1"/>
</dbReference>
<dbReference type="Pfam" id="PF02786">
    <property type="entry name" value="CPSase_L_D2"/>
    <property type="match status" value="1"/>
</dbReference>
<gene>
    <name evidence="12" type="ORF">A1O1_04661</name>
</gene>
<evidence type="ECO:0000256" key="3">
    <source>
        <dbReference type="ARBA" id="ARBA00022741"/>
    </source>
</evidence>
<dbReference type="PROSITE" id="PS50968">
    <property type="entry name" value="BIOTINYL_LIPOYL"/>
    <property type="match status" value="1"/>
</dbReference>
<dbReference type="GO" id="GO:0005524">
    <property type="term" value="F:ATP binding"/>
    <property type="evidence" value="ECO:0007669"/>
    <property type="project" value="UniProtKB-UniRule"/>
</dbReference>
<evidence type="ECO:0000256" key="6">
    <source>
        <dbReference type="ARBA" id="ARBA00023267"/>
    </source>
</evidence>
<dbReference type="SMART" id="SM00796">
    <property type="entry name" value="AHS1"/>
    <property type="match status" value="1"/>
</dbReference>
<dbReference type="STRING" id="1182541.W9YEP3"/>
<dbReference type="RefSeq" id="XP_007723742.1">
    <property type="nucleotide sequence ID" value="XM_007725552.1"/>
</dbReference>
<reference evidence="12 13" key="1">
    <citation type="submission" date="2013-03" db="EMBL/GenBank/DDBJ databases">
        <title>The Genome Sequence of Capronia coronata CBS 617.96.</title>
        <authorList>
            <consortium name="The Broad Institute Genomics Platform"/>
            <person name="Cuomo C."/>
            <person name="de Hoog S."/>
            <person name="Gorbushina A."/>
            <person name="Walker B."/>
            <person name="Young S.K."/>
            <person name="Zeng Q."/>
            <person name="Gargeya S."/>
            <person name="Fitzgerald M."/>
            <person name="Haas B."/>
            <person name="Abouelleil A."/>
            <person name="Allen A.W."/>
            <person name="Alvarado L."/>
            <person name="Arachchi H.M."/>
            <person name="Berlin A.M."/>
            <person name="Chapman S.B."/>
            <person name="Gainer-Dewar J."/>
            <person name="Goldberg J."/>
            <person name="Griggs A."/>
            <person name="Gujja S."/>
            <person name="Hansen M."/>
            <person name="Howarth C."/>
            <person name="Imamovic A."/>
            <person name="Ireland A."/>
            <person name="Larimer J."/>
            <person name="McCowan C."/>
            <person name="Murphy C."/>
            <person name="Pearson M."/>
            <person name="Poon T.W."/>
            <person name="Priest M."/>
            <person name="Roberts A."/>
            <person name="Saif S."/>
            <person name="Shea T."/>
            <person name="Sisk P."/>
            <person name="Sykes S."/>
            <person name="Wortman J."/>
            <person name="Nusbaum C."/>
            <person name="Birren B."/>
        </authorList>
    </citation>
    <scope>NUCLEOTIDE SEQUENCE [LARGE SCALE GENOMIC DNA]</scope>
    <source>
        <strain evidence="12 13">CBS 617.96</strain>
    </source>
</reference>
<dbReference type="SUPFAM" id="SSF51246">
    <property type="entry name" value="Rudiment single hybrid motif"/>
    <property type="match status" value="1"/>
</dbReference>
<comment type="cofactor">
    <cofactor evidence="1">
        <name>biotin</name>
        <dbReference type="ChEBI" id="CHEBI:57586"/>
    </cofactor>
</comment>
<dbReference type="SUPFAM" id="SSF56059">
    <property type="entry name" value="Glutathione synthetase ATP-binding domain-like"/>
    <property type="match status" value="1"/>
</dbReference>
<dbReference type="CDD" id="cd06850">
    <property type="entry name" value="biotinyl_domain"/>
    <property type="match status" value="1"/>
</dbReference>
<dbReference type="InterPro" id="IPR011764">
    <property type="entry name" value="Biotin_carboxylation_dom"/>
</dbReference>
<evidence type="ECO:0000256" key="5">
    <source>
        <dbReference type="ARBA" id="ARBA00022840"/>
    </source>
</evidence>
<organism evidence="12 13">
    <name type="scientific">Capronia coronata CBS 617.96</name>
    <dbReference type="NCBI Taxonomy" id="1182541"/>
    <lineage>
        <taxon>Eukaryota</taxon>
        <taxon>Fungi</taxon>
        <taxon>Dikarya</taxon>
        <taxon>Ascomycota</taxon>
        <taxon>Pezizomycotina</taxon>
        <taxon>Eurotiomycetes</taxon>
        <taxon>Chaetothyriomycetidae</taxon>
        <taxon>Chaetothyriales</taxon>
        <taxon>Herpotrichiellaceae</taxon>
        <taxon>Capronia</taxon>
    </lineage>
</organism>
<dbReference type="GeneID" id="19159541"/>
<evidence type="ECO:0000256" key="4">
    <source>
        <dbReference type="ARBA" id="ARBA00022801"/>
    </source>
</evidence>
<evidence type="ECO:0000256" key="8">
    <source>
        <dbReference type="SAM" id="Coils"/>
    </source>
</evidence>
<dbReference type="Gene3D" id="2.40.100.10">
    <property type="entry name" value="Cyclophilin-like"/>
    <property type="match status" value="2"/>
</dbReference>
<dbReference type="SMART" id="SM00878">
    <property type="entry name" value="Biotin_carb_C"/>
    <property type="match status" value="1"/>
</dbReference>
<dbReference type="HOGENOM" id="CLU_002162_0_1_1"/>
<dbReference type="Gene3D" id="2.40.50.100">
    <property type="match status" value="1"/>
</dbReference>
<dbReference type="InterPro" id="IPR000089">
    <property type="entry name" value="Biotin_lipoyl"/>
</dbReference>
<dbReference type="PROSITE" id="PS50975">
    <property type="entry name" value="ATP_GRASP"/>
    <property type="match status" value="1"/>
</dbReference>
<dbReference type="Gene3D" id="3.30.470.20">
    <property type="entry name" value="ATP-grasp fold, B domain"/>
    <property type="match status" value="1"/>
</dbReference>
<sequence length="1247" mass="137009">MEKLKTLLVANRGEIAVRICRSARKLGIKTIAIYTGADAASAHVAAADEAVLLSGPDAKGYIDAEHIVEIAKSKGADGVIPGYGFLSENTDFARHVTDAGMVFVGPSPKCIEDFGIKHTARELAAKADVPVVPGTKGLVGSEEEAVAEAQRLGFPVMLKATAGGGGMGLLACSDEKEVRESFNTVKSRGETLFKNSGLFIEKYFPAAHHIEVQVFGNGLGQAIHFGERECSIQRRHQKVIEECPSPFLAKAGHPELREKLGSAAVRLAESIKYGSAGTIEYLVDDKSGDFFFLEMNTRLQVEHGITELCYGVDLVELMLKQADAELCGKGGLAAEYLRSLQPKGPTGAAIEVRVYAENPAKNYAPSPGTLQHVSWKDVPGSRVDGWVHTGTKVTSFYDPLLAKVMVHAPERAEAIDRMIDMLEGSKISGPPTNMEFLAEILKDSTFRGGRTITKFLDTFEYQPHAIDVLQGGAYTLVEDWPGRPTVGKGFSHAGPMDPVAFRIANALVGNPTGKEGLEITLSGPDLRFLGPAIVALCGAPMEVKLDGKAVSMWTRIKVEAGQRLTVGKTTGGGCRSYLGIYGGLPSIATWFGSKSTAPMTNVGGYQGRALAAGDLLMITKDLPEIQGELKLPDHLIPSYPAEWDLFAMPGPYDDGFIMEDFTEEFYNSTYTVSHNAARGGIRLLGPKPRWARSSGGEGGAHPSNLIEYGYPLGTLNWTGDDPCLFPVDAPDFGGFVSATTIVKADYWRMGQMKAGNKLRFRRISYDDAIAKRKEVESFLDLIHECCHGQAKFEDVSPLKYEGFPPSTQNKGWGSALIHQIPEQGSQPLVSYRQGGDDFIIIDYGHGSFDLNYRCRAVALYRKLKEGTGTGDMDISFANGAMHTGLAAGNSLMIYFDSLKLPRPKLLDHLLKLETELGDLSEAKFPSRKYRLPITFESKRQRDSLQRYMETQRPYASYLPDPMEFVAKVNALTKQELKDIFTKSSLMVVAVGFFVALPVALPIDPRQRIQCPKMNPSRIHTPEGQVGWGGSCMAIYSVESPGGYMNTGLSIPGADVLGYKKGYSPEKPWLFEDFDQITFYEVSEDEYEDMMATFRSGRYEYEYEDTVFDMKEHNQLLRDTKDEVAQIRARRREAQAEMDKLEKDLLAKWNKEKEANQISTNTIEELLHDPEIIPVEAPLNANVWKIEVKEGDVVKAEQIVSILEAMKLEIPVKTEPDMAGAKVEKLLVKPNDVVEAGKPLLLLRRKAK</sequence>
<dbReference type="InterPro" id="IPR029000">
    <property type="entry name" value="Cyclophilin-like_dom_sf"/>
</dbReference>
<accession>W9YEP3</accession>
<comment type="caution">
    <text evidence="12">The sequence shown here is derived from an EMBL/GenBank/DDBJ whole genome shotgun (WGS) entry which is preliminary data.</text>
</comment>
<dbReference type="GO" id="GO:0016874">
    <property type="term" value="F:ligase activity"/>
    <property type="evidence" value="ECO:0007669"/>
    <property type="project" value="UniProtKB-KW"/>
</dbReference>
<evidence type="ECO:0000256" key="1">
    <source>
        <dbReference type="ARBA" id="ARBA00001953"/>
    </source>
</evidence>
<dbReference type="InterPro" id="IPR050856">
    <property type="entry name" value="Biotin_carboxylase_complex"/>
</dbReference>
<keyword evidence="8" id="KW-0175">Coiled coil</keyword>
<dbReference type="InterPro" id="IPR011053">
    <property type="entry name" value="Single_hybrid_motif"/>
</dbReference>
<feature type="domain" description="Lipoyl-binding" evidence="9">
    <location>
        <begin position="1163"/>
        <end position="1243"/>
    </location>
</feature>
<dbReference type="Gene3D" id="3.30.1360.40">
    <property type="match status" value="1"/>
</dbReference>
<keyword evidence="6" id="KW-0092">Biotin</keyword>
<dbReference type="AlphaFoldDB" id="W9YEP3"/>
<keyword evidence="3 7" id="KW-0547">Nucleotide-binding</keyword>
<dbReference type="eggNOG" id="KOG0238">
    <property type="taxonomic scope" value="Eukaryota"/>
</dbReference>
<dbReference type="SUPFAM" id="SSF160467">
    <property type="entry name" value="PH0987 N-terminal domain-like"/>
    <property type="match status" value="1"/>
</dbReference>
<feature type="domain" description="ATP-grasp" evidence="10">
    <location>
        <begin position="121"/>
        <end position="323"/>
    </location>
</feature>
<proteinExistence type="predicted"/>
<dbReference type="InterPro" id="IPR005482">
    <property type="entry name" value="Biotin_COase_C"/>
</dbReference>
<feature type="coiled-coil region" evidence="8">
    <location>
        <begin position="1109"/>
        <end position="1143"/>
    </location>
</feature>
<feature type="domain" description="Biotin carboxylation" evidence="11">
    <location>
        <begin position="3"/>
        <end position="461"/>
    </location>
</feature>
<dbReference type="InterPro" id="IPR016185">
    <property type="entry name" value="PreATP-grasp_dom_sf"/>
</dbReference>
<dbReference type="SUPFAM" id="SSF50891">
    <property type="entry name" value="Cyclophilin-like"/>
    <property type="match status" value="2"/>
</dbReference>
<evidence type="ECO:0000256" key="2">
    <source>
        <dbReference type="ARBA" id="ARBA00022598"/>
    </source>
</evidence>
<dbReference type="InterPro" id="IPR011054">
    <property type="entry name" value="Rudment_hybrid_motif"/>
</dbReference>
<evidence type="ECO:0000259" key="11">
    <source>
        <dbReference type="PROSITE" id="PS50979"/>
    </source>
</evidence>
<evidence type="ECO:0000259" key="10">
    <source>
        <dbReference type="PROSITE" id="PS50975"/>
    </source>
</evidence>
<dbReference type="SUPFAM" id="SSF51230">
    <property type="entry name" value="Single hybrid motif"/>
    <property type="match status" value="1"/>
</dbReference>
<keyword evidence="2" id="KW-0436">Ligase</keyword>
<dbReference type="InterPro" id="IPR005481">
    <property type="entry name" value="BC-like_N"/>
</dbReference>
<keyword evidence="5 7" id="KW-0067">ATP-binding</keyword>
<dbReference type="Pfam" id="PF02785">
    <property type="entry name" value="Biotin_carb_C"/>
    <property type="match status" value="1"/>
</dbReference>
<dbReference type="Pfam" id="PF00289">
    <property type="entry name" value="Biotin_carb_N"/>
    <property type="match status" value="1"/>
</dbReference>
<evidence type="ECO:0000259" key="9">
    <source>
        <dbReference type="PROSITE" id="PS50968"/>
    </source>
</evidence>
<dbReference type="InterPro" id="IPR003778">
    <property type="entry name" value="CT_A_B"/>
</dbReference>
<dbReference type="PANTHER" id="PTHR18866">
    <property type="entry name" value="CARBOXYLASE:PYRUVATE/ACETYL-COA/PROPIONYL-COA CARBOXYLASE"/>
    <property type="match status" value="1"/>
</dbReference>
<dbReference type="Pfam" id="PF00364">
    <property type="entry name" value="Biotin_lipoyl"/>
    <property type="match status" value="1"/>
</dbReference>
<dbReference type="Pfam" id="PF02682">
    <property type="entry name" value="CT_C_D"/>
    <property type="match status" value="1"/>
</dbReference>
<dbReference type="PANTHER" id="PTHR18866:SF128">
    <property type="entry name" value="UREA AMIDOLYASE"/>
    <property type="match status" value="1"/>
</dbReference>
<dbReference type="InterPro" id="IPR005479">
    <property type="entry name" value="CPAse_ATP-bd"/>
</dbReference>
<dbReference type="InterPro" id="IPR003833">
    <property type="entry name" value="CT_C_D"/>
</dbReference>
<name>W9YEP3_9EURO</name>
<dbReference type="PROSITE" id="PS00867">
    <property type="entry name" value="CPSASE_2"/>
    <property type="match status" value="1"/>
</dbReference>
<dbReference type="PROSITE" id="PS00866">
    <property type="entry name" value="CPSASE_1"/>
    <property type="match status" value="1"/>
</dbReference>
<dbReference type="GO" id="GO:0046872">
    <property type="term" value="F:metal ion binding"/>
    <property type="evidence" value="ECO:0007669"/>
    <property type="project" value="InterPro"/>
</dbReference>
<dbReference type="SUPFAM" id="SSF52440">
    <property type="entry name" value="PreATP-grasp domain"/>
    <property type="match status" value="1"/>
</dbReference>
<evidence type="ECO:0000313" key="13">
    <source>
        <dbReference type="Proteomes" id="UP000019484"/>
    </source>
</evidence>
<dbReference type="OrthoDB" id="196847at2759"/>
<protein>
    <submittedName>
        <fullName evidence="12">Urea carboxylase</fullName>
    </submittedName>
</protein>
<keyword evidence="4" id="KW-0378">Hydrolase</keyword>
<dbReference type="SMART" id="SM00797">
    <property type="entry name" value="AHS2"/>
    <property type="match status" value="1"/>
</dbReference>
<dbReference type="GO" id="GO:0016787">
    <property type="term" value="F:hydrolase activity"/>
    <property type="evidence" value="ECO:0007669"/>
    <property type="project" value="UniProtKB-KW"/>
</dbReference>
<dbReference type="EMBL" id="AMWN01000004">
    <property type="protein sequence ID" value="EXJ87736.1"/>
    <property type="molecule type" value="Genomic_DNA"/>
</dbReference>
<dbReference type="Proteomes" id="UP000019484">
    <property type="component" value="Unassembled WGS sequence"/>
</dbReference>